<reference evidence="2" key="2">
    <citation type="submission" date="2021-01" db="UniProtKB">
        <authorList>
            <consortium name="EnsemblPlants"/>
        </authorList>
    </citation>
    <scope>IDENTIFICATION</scope>
</reference>
<keyword evidence="3" id="KW-1185">Reference proteome</keyword>
<dbReference type="InterPro" id="IPR014722">
    <property type="entry name" value="Rib_uL2_dom2"/>
</dbReference>
<dbReference type="PANTHER" id="PTHR30053">
    <property type="entry name" value="ELONGATION FACTOR P"/>
    <property type="match status" value="1"/>
</dbReference>
<dbReference type="InterPro" id="IPR001059">
    <property type="entry name" value="Transl_elong_P/YeiP_cen"/>
</dbReference>
<organism evidence="2 3">
    <name type="scientific">Quercus lobata</name>
    <name type="common">Valley oak</name>
    <dbReference type="NCBI Taxonomy" id="97700"/>
    <lineage>
        <taxon>Eukaryota</taxon>
        <taxon>Viridiplantae</taxon>
        <taxon>Streptophyta</taxon>
        <taxon>Embryophyta</taxon>
        <taxon>Tracheophyta</taxon>
        <taxon>Spermatophyta</taxon>
        <taxon>Magnoliopsida</taxon>
        <taxon>eudicotyledons</taxon>
        <taxon>Gunneridae</taxon>
        <taxon>Pentapetalae</taxon>
        <taxon>rosids</taxon>
        <taxon>fabids</taxon>
        <taxon>Fagales</taxon>
        <taxon>Fagaceae</taxon>
        <taxon>Quercus</taxon>
    </lineage>
</organism>
<evidence type="ECO:0000313" key="2">
    <source>
        <dbReference type="EnsemblPlants" id="QL04p006930:mrna"/>
    </source>
</evidence>
<dbReference type="Gene3D" id="2.40.50.140">
    <property type="entry name" value="Nucleic acid-binding proteins"/>
    <property type="match status" value="1"/>
</dbReference>
<feature type="domain" description="Translation elongation factor P/YeiP central" evidence="1">
    <location>
        <begin position="67"/>
        <end position="94"/>
    </location>
</feature>
<dbReference type="InterPro" id="IPR008991">
    <property type="entry name" value="Translation_prot_SH3-like_sf"/>
</dbReference>
<accession>A0A7N2LCI9</accession>
<dbReference type="Pfam" id="PF01132">
    <property type="entry name" value="EFP"/>
    <property type="match status" value="1"/>
</dbReference>
<dbReference type="PANTHER" id="PTHR30053:SF14">
    <property type="entry name" value="TRANSLATION ELONGATION FACTOR KOW-LIKE DOMAIN-CONTAINING PROTEIN"/>
    <property type="match status" value="1"/>
</dbReference>
<dbReference type="Gene3D" id="2.30.30.30">
    <property type="match status" value="1"/>
</dbReference>
<dbReference type="InParanoid" id="A0A7N2LCI9"/>
<dbReference type="AlphaFoldDB" id="A0A7N2LCI9"/>
<reference evidence="2 3" key="1">
    <citation type="journal article" date="2016" name="G3 (Bethesda)">
        <title>First Draft Assembly and Annotation of the Genome of a California Endemic Oak Quercus lobata Nee (Fagaceae).</title>
        <authorList>
            <person name="Sork V.L."/>
            <person name="Fitz-Gibbon S.T."/>
            <person name="Puiu D."/>
            <person name="Crepeau M."/>
            <person name="Gugger P.F."/>
            <person name="Sherman R."/>
            <person name="Stevens K."/>
            <person name="Langley C.H."/>
            <person name="Pellegrini M."/>
            <person name="Salzberg S.L."/>
        </authorList>
    </citation>
    <scope>NUCLEOTIDE SEQUENCE [LARGE SCALE GENOMIC DNA]</scope>
    <source>
        <strain evidence="2 3">cv. SW786</strain>
    </source>
</reference>
<protein>
    <recommendedName>
        <fullName evidence="1">Translation elongation factor P/YeiP central domain-containing protein</fullName>
    </recommendedName>
</protein>
<dbReference type="SUPFAM" id="SSF50104">
    <property type="entry name" value="Translation proteins SH3-like domain"/>
    <property type="match status" value="1"/>
</dbReference>
<dbReference type="InterPro" id="IPR020599">
    <property type="entry name" value="Transl_elong_fac_P/YeiP"/>
</dbReference>
<dbReference type="GO" id="GO:0005737">
    <property type="term" value="C:cytoplasm"/>
    <property type="evidence" value="ECO:0007669"/>
    <property type="project" value="TreeGrafter"/>
</dbReference>
<evidence type="ECO:0000313" key="3">
    <source>
        <dbReference type="Proteomes" id="UP000594261"/>
    </source>
</evidence>
<dbReference type="EnsemblPlants" id="QL04p006930:mrna">
    <property type="protein sequence ID" value="QL04p006930:mrna"/>
    <property type="gene ID" value="QL04p006930"/>
</dbReference>
<evidence type="ECO:0000259" key="1">
    <source>
        <dbReference type="Pfam" id="PF01132"/>
    </source>
</evidence>
<dbReference type="InterPro" id="IPR012340">
    <property type="entry name" value="NA-bd_OB-fold"/>
</dbReference>
<dbReference type="EMBL" id="LRBV02000004">
    <property type="status" value="NOT_ANNOTATED_CDS"/>
    <property type="molecule type" value="Genomic_DNA"/>
</dbReference>
<dbReference type="Gramene" id="QL04p006930:mrna">
    <property type="protein sequence ID" value="QL04p006930:mrna"/>
    <property type="gene ID" value="QL04p006930"/>
</dbReference>
<sequence length="96" mass="11128">MFWEKHFWVVKTDHSHEGRGKATIKVELCVIESGNKVSQRLGTDESVERVFVQEKTYMYMCTDCNGTIVLMDVKTFDQLEVSQELFGKDAKYLQGE</sequence>
<dbReference type="GO" id="GO:0003746">
    <property type="term" value="F:translation elongation factor activity"/>
    <property type="evidence" value="ECO:0007669"/>
    <property type="project" value="InterPro"/>
</dbReference>
<proteinExistence type="predicted"/>
<name>A0A7N2LCI9_QUELO</name>
<dbReference type="Proteomes" id="UP000594261">
    <property type="component" value="Chromosome 4"/>
</dbReference>